<dbReference type="GO" id="GO:0009007">
    <property type="term" value="F:site-specific DNA-methyltransferase (adenine-specific) activity"/>
    <property type="evidence" value="ECO:0007669"/>
    <property type="project" value="UniProtKB-EC"/>
</dbReference>
<evidence type="ECO:0000256" key="4">
    <source>
        <dbReference type="ARBA" id="ARBA00022691"/>
    </source>
</evidence>
<dbReference type="InterPro" id="IPR002052">
    <property type="entry name" value="DNA_methylase_N6_adenine_CS"/>
</dbReference>
<gene>
    <name evidence="9" type="ORF">SAMN05216550_12428</name>
</gene>
<dbReference type="PANTHER" id="PTHR33841:SF1">
    <property type="entry name" value="DNA METHYLTRANSFERASE A"/>
    <property type="match status" value="1"/>
</dbReference>
<evidence type="ECO:0000256" key="5">
    <source>
        <dbReference type="ARBA" id="ARBA00047942"/>
    </source>
</evidence>
<dbReference type="InterPro" id="IPR011639">
    <property type="entry name" value="MethylTrfase_TaqI-like_dom"/>
</dbReference>
<keyword evidence="4" id="KW-0949">S-adenosyl-L-methionine</keyword>
<dbReference type="Gene3D" id="3.40.50.150">
    <property type="entry name" value="Vaccinia Virus protein VP39"/>
    <property type="match status" value="1"/>
</dbReference>
<sequence>MSADPRNGASRRNENMSETAPPRSAESAPDASSVSRARRTKNRHAKPGLDANFYAELLHIAGLRESTAAGKTVVARRDGAQRQPGALIELAVAAMAAIEAREASGTPEQAVLRTALRLCIAWLGRLVFLKLLEARLLALHDGESAYAFLRSARIGTFAQLDALCRDVFGDGAGHAHLPRFDGAMFGSADLATLAIGFSTLPDDAPLAPFEATVLTPSPAAPARNTVTYLLDFLDAFEFGFDTGTPTNASAPRRQRIDTATLGLVFEKLNGYRDGAWYTPGRVAMMLARAAVTGAALGRFNRNEGWRCTTLDQLSERIEHDTRHEAARTMLASLRLCDPAVGTGHLLVSALDELIALKARLRLFDDIPGHALAGLRVDVADDRLSVTLAHGVAPNREQQRRIDAALYREKRAIVEQNLFGVDIDADALGMARRRLAFELLAHAAYDDAGRFATLPDLAANLRQGNAVLSRVIDSDDAQSPAQDFDWRAEFPALRDAHGAFAGFDAVLANPPYVDSERMINEGQRALREQLARRWPSARGNWDLYIVFMELGLALTAPHGTMAFLTPDKWLAKPFGAAFRARHLDAIERVVALGRGVFEHALVDAIVTVFRPAGCASIETARLDQDLLTPLAHAPKRDLDAPWTLDALLSPHYAFVRRLAHAHGTLGELIACENACATSDAYALAPCIDEARGAFDARRHYRVVNTGTLGRYVSRWGVKPMTYLGQRYAEPVVERERFEAAFANRYRAKAAAKKVIVKGLTHLDATLDLAGDTIPGKTTLILRADDDALLKFAAAVLNCPLAAFVTRARFGASSYNGGVAFTKAMIDAIPVPRDESARADVVRRVDRLLAALGSVDDAPRSDALAREIDSALYAAYGLEKNEIALIEGDRRGMRQRA</sequence>
<protein>
    <recommendedName>
        <fullName evidence="1">site-specific DNA-methyltransferase (adenine-specific)</fullName>
        <ecNumber evidence="1">2.1.1.72</ecNumber>
    </recommendedName>
</protein>
<dbReference type="PROSITE" id="PS00092">
    <property type="entry name" value="N6_MTASE"/>
    <property type="match status" value="1"/>
</dbReference>
<dbReference type="SUPFAM" id="SSF53335">
    <property type="entry name" value="S-adenosyl-L-methionine-dependent methyltransferases"/>
    <property type="match status" value="1"/>
</dbReference>
<keyword evidence="2 9" id="KW-0489">Methyltransferase</keyword>
<proteinExistence type="predicted"/>
<feature type="compositionally biased region" description="Basic residues" evidence="6">
    <location>
        <begin position="36"/>
        <end position="45"/>
    </location>
</feature>
<evidence type="ECO:0000313" key="10">
    <source>
        <dbReference type="Proteomes" id="UP000183529"/>
    </source>
</evidence>
<name>A0AAQ1GMH0_9BURK</name>
<keyword evidence="3" id="KW-0808">Transferase</keyword>
<comment type="catalytic activity">
    <reaction evidence="5">
        <text>a 2'-deoxyadenosine in DNA + S-adenosyl-L-methionine = an N(6)-methyl-2'-deoxyadenosine in DNA + S-adenosyl-L-homocysteine + H(+)</text>
        <dbReference type="Rhea" id="RHEA:15197"/>
        <dbReference type="Rhea" id="RHEA-COMP:12418"/>
        <dbReference type="Rhea" id="RHEA-COMP:12419"/>
        <dbReference type="ChEBI" id="CHEBI:15378"/>
        <dbReference type="ChEBI" id="CHEBI:57856"/>
        <dbReference type="ChEBI" id="CHEBI:59789"/>
        <dbReference type="ChEBI" id="CHEBI:90615"/>
        <dbReference type="ChEBI" id="CHEBI:90616"/>
        <dbReference type="EC" id="2.1.1.72"/>
    </reaction>
</comment>
<evidence type="ECO:0000259" key="7">
    <source>
        <dbReference type="Pfam" id="PF07669"/>
    </source>
</evidence>
<reference evidence="9 10" key="1">
    <citation type="submission" date="2016-10" db="EMBL/GenBank/DDBJ databases">
        <authorList>
            <person name="Varghese N."/>
            <person name="Submissions S."/>
        </authorList>
    </citation>
    <scope>NUCLEOTIDE SEQUENCE [LARGE SCALE GENOMIC DNA]</scope>
    <source>
        <strain evidence="9 10">LMG 22274</strain>
    </source>
</reference>
<comment type="caution">
    <text evidence="9">The sequence shown here is derived from an EMBL/GenBank/DDBJ whole genome shotgun (WGS) entry which is preliminary data.</text>
</comment>
<dbReference type="GO" id="GO:0032259">
    <property type="term" value="P:methylation"/>
    <property type="evidence" value="ECO:0007669"/>
    <property type="project" value="UniProtKB-KW"/>
</dbReference>
<evidence type="ECO:0000313" key="9">
    <source>
        <dbReference type="EMBL" id="SEK13451.1"/>
    </source>
</evidence>
<dbReference type="Pfam" id="PF07669">
    <property type="entry name" value="Eco57I"/>
    <property type="match status" value="1"/>
</dbReference>
<dbReference type="InterPro" id="IPR050953">
    <property type="entry name" value="N4_N6_ade-DNA_methylase"/>
</dbReference>
<feature type="domain" description="DUF7814" evidence="8">
    <location>
        <begin position="49"/>
        <end position="242"/>
    </location>
</feature>
<dbReference type="PRINTS" id="PR00507">
    <property type="entry name" value="N12N6MTFRASE"/>
</dbReference>
<dbReference type="GO" id="GO:0006304">
    <property type="term" value="P:DNA modification"/>
    <property type="evidence" value="ECO:0007669"/>
    <property type="project" value="InterPro"/>
</dbReference>
<organism evidence="9 10">
    <name type="scientific">Paraburkholderia tropica</name>
    <dbReference type="NCBI Taxonomy" id="92647"/>
    <lineage>
        <taxon>Bacteria</taxon>
        <taxon>Pseudomonadati</taxon>
        <taxon>Pseudomonadota</taxon>
        <taxon>Betaproteobacteria</taxon>
        <taxon>Burkholderiales</taxon>
        <taxon>Burkholderiaceae</taxon>
        <taxon>Paraburkholderia</taxon>
    </lineage>
</organism>
<evidence type="ECO:0000256" key="3">
    <source>
        <dbReference type="ARBA" id="ARBA00022679"/>
    </source>
</evidence>
<evidence type="ECO:0000259" key="8">
    <source>
        <dbReference type="Pfam" id="PF25120"/>
    </source>
</evidence>
<accession>A0AAQ1GMH0</accession>
<evidence type="ECO:0000256" key="2">
    <source>
        <dbReference type="ARBA" id="ARBA00022603"/>
    </source>
</evidence>
<dbReference type="PANTHER" id="PTHR33841">
    <property type="entry name" value="DNA METHYLTRANSFERASE YEEA-RELATED"/>
    <property type="match status" value="1"/>
</dbReference>
<dbReference type="Pfam" id="PF25120">
    <property type="entry name" value="DUF7814"/>
    <property type="match status" value="1"/>
</dbReference>
<dbReference type="InterPro" id="IPR029063">
    <property type="entry name" value="SAM-dependent_MTases_sf"/>
</dbReference>
<dbReference type="EMBL" id="FNZM01000024">
    <property type="protein sequence ID" value="SEK13451.1"/>
    <property type="molecule type" value="Genomic_DNA"/>
</dbReference>
<dbReference type="Proteomes" id="UP000183529">
    <property type="component" value="Unassembled WGS sequence"/>
</dbReference>
<dbReference type="InterPro" id="IPR056716">
    <property type="entry name" value="DUF7814"/>
</dbReference>
<evidence type="ECO:0000256" key="6">
    <source>
        <dbReference type="SAM" id="MobiDB-lite"/>
    </source>
</evidence>
<feature type="region of interest" description="Disordered" evidence="6">
    <location>
        <begin position="1"/>
        <end position="45"/>
    </location>
</feature>
<dbReference type="EC" id="2.1.1.72" evidence="1"/>
<dbReference type="AlphaFoldDB" id="A0AAQ1GMH0"/>
<dbReference type="GO" id="GO:0003676">
    <property type="term" value="F:nucleic acid binding"/>
    <property type="evidence" value="ECO:0007669"/>
    <property type="project" value="InterPro"/>
</dbReference>
<feature type="domain" description="Type II methyltransferase M.TaqI-like" evidence="7">
    <location>
        <begin position="415"/>
        <end position="579"/>
    </location>
</feature>
<evidence type="ECO:0000256" key="1">
    <source>
        <dbReference type="ARBA" id="ARBA00011900"/>
    </source>
</evidence>